<reference evidence="1 2" key="2">
    <citation type="submission" date="2018-11" db="EMBL/GenBank/DDBJ databases">
        <authorList>
            <consortium name="Pathogen Informatics"/>
        </authorList>
    </citation>
    <scope>NUCLEOTIDE SEQUENCE [LARGE SCALE GENOMIC DNA]</scope>
</reference>
<accession>A0A0N5DB25</accession>
<keyword evidence="2" id="KW-1185">Reference proteome</keyword>
<sequence length="119" mass="13848">MHRVIEKRAEDIVIHENNRNSPTIETKSNSKSKYGRKINYNFAKSTDLYFSLDALLIQKYKQIVSWDSMFSALEDNEVLRISSRLSKICTETEITSKPKRHLTLNEFIILDAVMTTTSF</sequence>
<evidence type="ECO:0000313" key="2">
    <source>
        <dbReference type="Proteomes" id="UP000276776"/>
    </source>
</evidence>
<organism evidence="3">
    <name type="scientific">Thelazia callipaeda</name>
    <name type="common">Oriental eyeworm</name>
    <name type="synonym">Parasitic nematode</name>
    <dbReference type="NCBI Taxonomy" id="103827"/>
    <lineage>
        <taxon>Eukaryota</taxon>
        <taxon>Metazoa</taxon>
        <taxon>Ecdysozoa</taxon>
        <taxon>Nematoda</taxon>
        <taxon>Chromadorea</taxon>
        <taxon>Rhabditida</taxon>
        <taxon>Spirurina</taxon>
        <taxon>Spiruromorpha</taxon>
        <taxon>Thelazioidea</taxon>
        <taxon>Thelaziidae</taxon>
        <taxon>Thelazia</taxon>
    </lineage>
</organism>
<dbReference type="AlphaFoldDB" id="A0A0N5DB25"/>
<dbReference type="WBParaSite" id="TCLT_0001038701-mRNA-1">
    <property type="protein sequence ID" value="TCLT_0001038701-mRNA-1"/>
    <property type="gene ID" value="TCLT_0001038701"/>
</dbReference>
<evidence type="ECO:0000313" key="3">
    <source>
        <dbReference type="WBParaSite" id="TCLT_0001038701-mRNA-1"/>
    </source>
</evidence>
<dbReference type="Proteomes" id="UP000276776">
    <property type="component" value="Unassembled WGS sequence"/>
</dbReference>
<proteinExistence type="predicted"/>
<dbReference type="EMBL" id="UYYF01005080">
    <property type="protein sequence ID" value="VDN08065.1"/>
    <property type="molecule type" value="Genomic_DNA"/>
</dbReference>
<protein>
    <submittedName>
        <fullName evidence="3">DDE_Tnp_1_7 domain-containing protein</fullName>
    </submittedName>
</protein>
<reference evidence="3" key="1">
    <citation type="submission" date="2017-02" db="UniProtKB">
        <authorList>
            <consortium name="WormBaseParasite"/>
        </authorList>
    </citation>
    <scope>IDENTIFICATION</scope>
</reference>
<gene>
    <name evidence="1" type="ORF">TCLT_LOCUS10376</name>
</gene>
<evidence type="ECO:0000313" key="1">
    <source>
        <dbReference type="EMBL" id="VDN08065.1"/>
    </source>
</evidence>
<name>A0A0N5DB25_THECL</name>